<comment type="caution">
    <text evidence="2">The sequence shown here is derived from an EMBL/GenBank/DDBJ whole genome shotgun (WGS) entry which is preliminary data.</text>
</comment>
<keyword evidence="3" id="KW-1185">Reference proteome</keyword>
<accession>A0ABV3DHW3</accession>
<protein>
    <submittedName>
        <fullName evidence="2">Uncharacterized protein</fullName>
    </submittedName>
</protein>
<sequence>MASSEDTAADSTGKPAGDPAPDRRGATPMKIAFALRESGAEVPLPEAVVEVDTGSYPTLLNQAQESGFVPAFGEPPATSAEVQVRSGQFTSLLLLGERQIWEMDPPAPVASAWTDAAAHHGIAIVSVVPPGTWPSDITGLPPAEAAARFAHSLEQARDAHHLLHGTARVVHT</sequence>
<feature type="region of interest" description="Disordered" evidence="1">
    <location>
        <begin position="1"/>
        <end position="28"/>
    </location>
</feature>
<evidence type="ECO:0000313" key="3">
    <source>
        <dbReference type="Proteomes" id="UP001551482"/>
    </source>
</evidence>
<gene>
    <name evidence="2" type="ORF">AB0C36_17720</name>
</gene>
<evidence type="ECO:0000313" key="2">
    <source>
        <dbReference type="EMBL" id="MEU8135347.1"/>
    </source>
</evidence>
<proteinExistence type="predicted"/>
<dbReference type="RefSeq" id="WP_358355028.1">
    <property type="nucleotide sequence ID" value="NZ_JBEZFP010000041.1"/>
</dbReference>
<dbReference type="EMBL" id="JBEZFP010000041">
    <property type="protein sequence ID" value="MEU8135347.1"/>
    <property type="molecule type" value="Genomic_DNA"/>
</dbReference>
<reference evidence="2 3" key="1">
    <citation type="submission" date="2024-06" db="EMBL/GenBank/DDBJ databases">
        <title>The Natural Products Discovery Center: Release of the First 8490 Sequenced Strains for Exploring Actinobacteria Biosynthetic Diversity.</title>
        <authorList>
            <person name="Kalkreuter E."/>
            <person name="Kautsar S.A."/>
            <person name="Yang D."/>
            <person name="Bader C.D."/>
            <person name="Teijaro C.N."/>
            <person name="Fluegel L."/>
            <person name="Davis C.M."/>
            <person name="Simpson J.R."/>
            <person name="Lauterbach L."/>
            <person name="Steele A.D."/>
            <person name="Gui C."/>
            <person name="Meng S."/>
            <person name="Li G."/>
            <person name="Viehrig K."/>
            <person name="Ye F."/>
            <person name="Su P."/>
            <person name="Kiefer A.F."/>
            <person name="Nichols A."/>
            <person name="Cepeda A.J."/>
            <person name="Yan W."/>
            <person name="Fan B."/>
            <person name="Jiang Y."/>
            <person name="Adhikari A."/>
            <person name="Zheng C.-J."/>
            <person name="Schuster L."/>
            <person name="Cowan T.M."/>
            <person name="Smanski M.J."/>
            <person name="Chevrette M.G."/>
            <person name="De Carvalho L.P.S."/>
            <person name="Shen B."/>
        </authorList>
    </citation>
    <scope>NUCLEOTIDE SEQUENCE [LARGE SCALE GENOMIC DNA]</scope>
    <source>
        <strain evidence="2 3">NPDC048946</strain>
    </source>
</reference>
<evidence type="ECO:0000256" key="1">
    <source>
        <dbReference type="SAM" id="MobiDB-lite"/>
    </source>
</evidence>
<dbReference type="Proteomes" id="UP001551482">
    <property type="component" value="Unassembled WGS sequence"/>
</dbReference>
<feature type="compositionally biased region" description="Polar residues" evidence="1">
    <location>
        <begin position="1"/>
        <end position="10"/>
    </location>
</feature>
<organism evidence="2 3">
    <name type="scientific">Streptodolium elevatio</name>
    <dbReference type="NCBI Taxonomy" id="3157996"/>
    <lineage>
        <taxon>Bacteria</taxon>
        <taxon>Bacillati</taxon>
        <taxon>Actinomycetota</taxon>
        <taxon>Actinomycetes</taxon>
        <taxon>Kitasatosporales</taxon>
        <taxon>Streptomycetaceae</taxon>
        <taxon>Streptodolium</taxon>
    </lineage>
</organism>
<name>A0ABV3DHW3_9ACTN</name>